<evidence type="ECO:0000313" key="1">
    <source>
        <dbReference type="EMBL" id="MFD2516830.1"/>
    </source>
</evidence>
<comment type="caution">
    <text evidence="1">The sequence shown here is derived from an EMBL/GenBank/DDBJ whole genome shotgun (WGS) entry which is preliminary data.</text>
</comment>
<dbReference type="EMBL" id="JBHULT010000005">
    <property type="protein sequence ID" value="MFD2516830.1"/>
    <property type="molecule type" value="Genomic_DNA"/>
</dbReference>
<reference evidence="2" key="1">
    <citation type="journal article" date="2019" name="Int. J. Syst. Evol. Microbiol.">
        <title>The Global Catalogue of Microorganisms (GCM) 10K type strain sequencing project: providing services to taxonomists for standard genome sequencing and annotation.</title>
        <authorList>
            <consortium name="The Broad Institute Genomics Platform"/>
            <consortium name="The Broad Institute Genome Sequencing Center for Infectious Disease"/>
            <person name="Wu L."/>
            <person name="Ma J."/>
        </authorList>
    </citation>
    <scope>NUCLEOTIDE SEQUENCE [LARGE SCALE GENOMIC DNA]</scope>
    <source>
        <strain evidence="2">KCTC 42585</strain>
    </source>
</reference>
<dbReference type="Proteomes" id="UP001597468">
    <property type="component" value="Unassembled WGS sequence"/>
</dbReference>
<dbReference type="RefSeq" id="WP_380748267.1">
    <property type="nucleotide sequence ID" value="NZ_JBHULT010000005.1"/>
</dbReference>
<evidence type="ECO:0000313" key="2">
    <source>
        <dbReference type="Proteomes" id="UP001597468"/>
    </source>
</evidence>
<keyword evidence="2" id="KW-1185">Reference proteome</keyword>
<dbReference type="PROSITE" id="PS51257">
    <property type="entry name" value="PROKAR_LIPOPROTEIN"/>
    <property type="match status" value="1"/>
</dbReference>
<organism evidence="1 2">
    <name type="scientific">Salinimicrobium flavum</name>
    <dbReference type="NCBI Taxonomy" id="1737065"/>
    <lineage>
        <taxon>Bacteria</taxon>
        <taxon>Pseudomonadati</taxon>
        <taxon>Bacteroidota</taxon>
        <taxon>Flavobacteriia</taxon>
        <taxon>Flavobacteriales</taxon>
        <taxon>Flavobacteriaceae</taxon>
        <taxon>Salinimicrobium</taxon>
    </lineage>
</organism>
<gene>
    <name evidence="1" type="ORF">ACFSTG_02895</name>
</gene>
<protein>
    <submittedName>
        <fullName evidence="1">Uncharacterized protein</fullName>
    </submittedName>
</protein>
<sequence length="333" mass="37971">MTLMRIIFRLPILLILLLFSCSEEEGGQKNSEETKEEESYSTAKFSIAGEIVAQKLQQKQNDSEKDLFGMQFFEVETKKPYAYVVGDKISDIQVNFRTGQVYMMKMTYLRDGKDTLNNFGGRWGEPFRVTDNGTPVLNEVYYSSGITLETISSPHINLKNGDGGTLVEIDRYHGVIEKFEIFEDEENLSIELKRLVFGLTLNIDSTDPLLDSIYLSINGKHHDLREYIFPLTDGKGSLEIPYITLGFPDYDPFEKYLNSLDRAVLGEYKEQVHLSIGTPDHYTLFFDDFITVTRNMMTVIDMSPEITGETSNGGFSISFGEEMLEQYIDLTTP</sequence>
<proteinExistence type="predicted"/>
<name>A0ABW5IXI2_9FLAO</name>
<accession>A0ABW5IXI2</accession>